<accession>U3A5L9</accession>
<evidence type="ECO:0000256" key="2">
    <source>
        <dbReference type="ARBA" id="ARBA00022448"/>
    </source>
</evidence>
<evidence type="ECO:0000313" key="6">
    <source>
        <dbReference type="EMBL" id="GAD52939.1"/>
    </source>
</evidence>
<dbReference type="SUPFAM" id="SSF46458">
    <property type="entry name" value="Globin-like"/>
    <property type="match status" value="1"/>
</dbReference>
<dbReference type="OrthoDB" id="313164at2157"/>
<dbReference type="GO" id="GO:0019825">
    <property type="term" value="F:oxygen binding"/>
    <property type="evidence" value="ECO:0007669"/>
    <property type="project" value="InterPro"/>
</dbReference>
<dbReference type="GO" id="GO:0046872">
    <property type="term" value="F:metal ion binding"/>
    <property type="evidence" value="ECO:0007669"/>
    <property type="project" value="UniProtKB-KW"/>
</dbReference>
<gene>
    <name evidence="6" type="ORF">MBEHAL_1699</name>
</gene>
<dbReference type="eggNOG" id="arCOG06333">
    <property type="taxonomic scope" value="Archaea"/>
</dbReference>
<dbReference type="InterPro" id="IPR001486">
    <property type="entry name" value="Hemoglobin_trunc"/>
</dbReference>
<keyword evidence="4" id="KW-0479">Metal-binding</keyword>
<protein>
    <submittedName>
        <fullName evidence="6">Cyanoglobin</fullName>
    </submittedName>
</protein>
<keyword evidence="5" id="KW-0408">Iron</keyword>
<organism evidence="6 7">
    <name type="scientific">Halarchaeum acidiphilum MH1-52-1</name>
    <dbReference type="NCBI Taxonomy" id="1261545"/>
    <lineage>
        <taxon>Archaea</taxon>
        <taxon>Methanobacteriati</taxon>
        <taxon>Methanobacteriota</taxon>
        <taxon>Stenosarchaea group</taxon>
        <taxon>Halobacteria</taxon>
        <taxon>Halobacteriales</taxon>
        <taxon>Halobacteriaceae</taxon>
    </lineage>
</organism>
<keyword evidence="2" id="KW-0813">Transport</keyword>
<dbReference type="PIRSF" id="PIRSF002030">
    <property type="entry name" value="Globin_Protozoa/Cyanobacteria"/>
    <property type="match status" value="1"/>
</dbReference>
<comment type="caution">
    <text evidence="6">The sequence shown here is derived from an EMBL/GenBank/DDBJ whole genome shotgun (WGS) entry which is preliminary data.</text>
</comment>
<dbReference type="AlphaFoldDB" id="U3A5L9"/>
<dbReference type="RefSeq" id="WP_020222426.1">
    <property type="nucleotide sequence ID" value="NZ_BANO01000231.1"/>
</dbReference>
<dbReference type="GO" id="GO:0020037">
    <property type="term" value="F:heme binding"/>
    <property type="evidence" value="ECO:0007669"/>
    <property type="project" value="InterPro"/>
</dbReference>
<dbReference type="InterPro" id="IPR012292">
    <property type="entry name" value="Globin/Proto"/>
</dbReference>
<evidence type="ECO:0000313" key="7">
    <source>
        <dbReference type="Proteomes" id="UP000016986"/>
    </source>
</evidence>
<reference evidence="6 7" key="1">
    <citation type="submission" date="2013-09" db="EMBL/GenBank/DDBJ databases">
        <title>Whole genome sequencing of Halarchaeum acidiphilum strain MH1-52-1.</title>
        <authorList>
            <person name="Shimane Y."/>
            <person name="Minegishi H."/>
            <person name="Nishi S."/>
            <person name="Echigo A."/>
            <person name="Shuto A."/>
            <person name="Konishi M."/>
            <person name="Ito T."/>
            <person name="Ohkuma M."/>
            <person name="Ohta Y."/>
            <person name="Nagano Y."/>
            <person name="Tsubouchi T."/>
            <person name="Mori K."/>
            <person name="Usui K."/>
            <person name="Kamekura M."/>
            <person name="Usami R."/>
            <person name="Takaki Y."/>
            <person name="Hatada Y."/>
        </authorList>
    </citation>
    <scope>NUCLEOTIDE SEQUENCE [LARGE SCALE GENOMIC DNA]</scope>
    <source>
        <strain evidence="6 7">JCM 16109</strain>
    </source>
</reference>
<evidence type="ECO:0000256" key="3">
    <source>
        <dbReference type="ARBA" id="ARBA00022617"/>
    </source>
</evidence>
<sequence>MPTNTYDAIGGREAVEAVVSDFYDRVFDDDDLEHYFADTDPEALFAHQVRFISAVAGGPVEYDGRDMREAHDHLGIAPADFDTVADYLEAALRENGVDEPHVETILGAVADLKDPIVGR</sequence>
<dbReference type="Proteomes" id="UP000016986">
    <property type="component" value="Unassembled WGS sequence"/>
</dbReference>
<dbReference type="Pfam" id="PF01152">
    <property type="entry name" value="Bac_globin"/>
    <property type="match status" value="1"/>
</dbReference>
<evidence type="ECO:0000256" key="5">
    <source>
        <dbReference type="ARBA" id="ARBA00023004"/>
    </source>
</evidence>
<evidence type="ECO:0000256" key="4">
    <source>
        <dbReference type="ARBA" id="ARBA00022723"/>
    </source>
</evidence>
<dbReference type="InterPro" id="IPR016339">
    <property type="entry name" value="Hemoglobin_trunc_I"/>
</dbReference>
<comment type="similarity">
    <text evidence="1">Belongs to the truncated hemoglobin family. Group I subfamily.</text>
</comment>
<evidence type="ECO:0000256" key="1">
    <source>
        <dbReference type="ARBA" id="ARBA00009660"/>
    </source>
</evidence>
<name>U3A5L9_9EURY</name>
<keyword evidence="3" id="KW-0349">Heme</keyword>
<proteinExistence type="inferred from homology"/>
<dbReference type="CDD" id="cd00454">
    <property type="entry name" value="TrHb1_N"/>
    <property type="match status" value="1"/>
</dbReference>
<dbReference type="InterPro" id="IPR009050">
    <property type="entry name" value="Globin-like_sf"/>
</dbReference>
<keyword evidence="7" id="KW-1185">Reference proteome</keyword>
<dbReference type="Gene3D" id="1.10.490.10">
    <property type="entry name" value="Globins"/>
    <property type="match status" value="1"/>
</dbReference>
<dbReference type="EMBL" id="BATA01000040">
    <property type="protein sequence ID" value="GAD52939.1"/>
    <property type="molecule type" value="Genomic_DNA"/>
</dbReference>